<reference evidence="1 2" key="1">
    <citation type="submission" date="2020-08" db="EMBL/GenBank/DDBJ databases">
        <title>Cohnella phylogeny.</title>
        <authorList>
            <person name="Dunlap C."/>
        </authorList>
    </citation>
    <scope>NUCLEOTIDE SEQUENCE [LARGE SCALE GENOMIC DNA]</scope>
    <source>
        <strain evidence="1 2">DSM 103658</strain>
    </source>
</reference>
<comment type="caution">
    <text evidence="1">The sequence shown here is derived from an EMBL/GenBank/DDBJ whole genome shotgun (WGS) entry which is preliminary data.</text>
</comment>
<dbReference type="InterPro" id="IPR053745">
    <property type="entry name" value="Viral_Tail_Comp_sf"/>
</dbReference>
<organism evidence="1 2">
    <name type="scientific">Cohnella lubricantis</name>
    <dbReference type="NCBI Taxonomy" id="2163172"/>
    <lineage>
        <taxon>Bacteria</taxon>
        <taxon>Bacillati</taxon>
        <taxon>Bacillota</taxon>
        <taxon>Bacilli</taxon>
        <taxon>Bacillales</taxon>
        <taxon>Paenibacillaceae</taxon>
        <taxon>Cohnella</taxon>
    </lineage>
</organism>
<dbReference type="EMBL" id="JACJVN010000033">
    <property type="protein sequence ID" value="MBB6677523.1"/>
    <property type="molecule type" value="Genomic_DNA"/>
</dbReference>
<keyword evidence="2" id="KW-1185">Reference proteome</keyword>
<dbReference type="InterPro" id="IPR021508">
    <property type="entry name" value="Gp17-like"/>
</dbReference>
<dbReference type="Gene3D" id="3.30.2000.30">
    <property type="match status" value="1"/>
</dbReference>
<protein>
    <submittedName>
        <fullName evidence="1">DUF3168 domain-containing protein</fullName>
    </submittedName>
</protein>
<name>A0A841T7N0_9BACL</name>
<evidence type="ECO:0000313" key="2">
    <source>
        <dbReference type="Proteomes" id="UP000574133"/>
    </source>
</evidence>
<evidence type="ECO:0000313" key="1">
    <source>
        <dbReference type="EMBL" id="MBB6677523.1"/>
    </source>
</evidence>
<dbReference type="Proteomes" id="UP000574133">
    <property type="component" value="Unassembled WGS sequence"/>
</dbReference>
<dbReference type="AlphaFoldDB" id="A0A841T7N0"/>
<proteinExistence type="predicted"/>
<sequence length="125" mass="13628">MIDMKPEVLAALRGDSTLAALIGKDANGNVKVYPEVAPDGTAEPYITFFEVTNFEATNADDEEVESEIHMQVDIWTKGNTGPAALAAAEAMKGLGFIRTAAVDQYESDTKTYHKILRFQTTTEVQ</sequence>
<dbReference type="RefSeq" id="WP_185178800.1">
    <property type="nucleotide sequence ID" value="NZ_CBCSEP010000005.1"/>
</dbReference>
<dbReference type="Pfam" id="PF11367">
    <property type="entry name" value="Tail_completion_gp17"/>
    <property type="match status" value="1"/>
</dbReference>
<gene>
    <name evidence="1" type="ORF">H4Q31_09315</name>
</gene>
<accession>A0A841T7N0</accession>